<accession>A0A1F6MC68</accession>
<dbReference type="Proteomes" id="UP000176413">
    <property type="component" value="Unassembled WGS sequence"/>
</dbReference>
<proteinExistence type="predicted"/>
<comment type="caution">
    <text evidence="1">The sequence shown here is derived from an EMBL/GenBank/DDBJ whole genome shotgun (WGS) entry which is preliminary data.</text>
</comment>
<protein>
    <submittedName>
        <fullName evidence="1">Uncharacterized protein</fullName>
    </submittedName>
</protein>
<evidence type="ECO:0000313" key="1">
    <source>
        <dbReference type="EMBL" id="OGH69257.1"/>
    </source>
</evidence>
<gene>
    <name evidence="1" type="ORF">A3D53_01560</name>
</gene>
<reference evidence="1 2" key="1">
    <citation type="journal article" date="2016" name="Nat. Commun.">
        <title>Thousands of microbial genomes shed light on interconnected biogeochemical processes in an aquifer system.</title>
        <authorList>
            <person name="Anantharaman K."/>
            <person name="Brown C.T."/>
            <person name="Hug L.A."/>
            <person name="Sharon I."/>
            <person name="Castelle C.J."/>
            <person name="Probst A.J."/>
            <person name="Thomas B.C."/>
            <person name="Singh A."/>
            <person name="Wilkins M.J."/>
            <person name="Karaoz U."/>
            <person name="Brodie E.L."/>
            <person name="Williams K.H."/>
            <person name="Hubbard S.S."/>
            <person name="Banfield J.F."/>
        </authorList>
    </citation>
    <scope>NUCLEOTIDE SEQUENCE [LARGE SCALE GENOMIC DNA]</scope>
</reference>
<organism evidence="1 2">
    <name type="scientific">Candidatus Magasanikbacteria bacterium RIFCSPHIGHO2_02_FULL_45_10</name>
    <dbReference type="NCBI Taxonomy" id="1798679"/>
    <lineage>
        <taxon>Bacteria</taxon>
        <taxon>Candidatus Magasanikiibacteriota</taxon>
    </lineage>
</organism>
<sequence>MRDRTMSEQLWGKVIERDGIWKERRSALLGELKQKVQCVNFLIDQSELIAPDEVDFKNKIDQIWNQVSHYFGSDTLDKAGQVLAIEKKINEVYESLPGEDETNQEGAAEVFEQIETLYEQREILLDTAEHVLFMARIRKCIETLLEKHEELLIIPTDDAEAIKKLKETYPMLKDLSAEHVVRVVHGPFSVSIVVAGNEYDRIFGKKSVGLHFGGTPINIIRHRNYSDEQSTIHHENIHNLTEGSVAIGRPIDRFLRNLKNYTHCRTLSAPENILKSSLRHLSSVRQYVDLLHGEIVAAFEQAEEQGFIYEKFPASHFEKKAWPFNTAGNDAVELVRTIKLEKKVTDDEKLKSVLQSLEEEIIRRFVETVEKIQKYLQIAESIGGKARDEVETLFYVLRPMQYRHIAAFLGEYYGQELLVENEILQSLTEFYSLDDLRGGVNLLRQKPDYLTPTLKNKISTRATSLIGGLVAKTMAVGLLSLEDKREYIRLIDELAERCGNQRGFGDLVEHVGYAFMDDFIERDIKNDFASLRDFYSSLRDDEKKDLHHAMEVYMDFIQDDLGLDDIEEIKERSLWKVLESLGWAKRMEEILRRS</sequence>
<evidence type="ECO:0000313" key="2">
    <source>
        <dbReference type="Proteomes" id="UP000176413"/>
    </source>
</evidence>
<dbReference type="EMBL" id="MFQA01000009">
    <property type="protein sequence ID" value="OGH69257.1"/>
    <property type="molecule type" value="Genomic_DNA"/>
</dbReference>
<dbReference type="AlphaFoldDB" id="A0A1F6MC68"/>
<name>A0A1F6MC68_9BACT</name>